<evidence type="ECO:0000259" key="1">
    <source>
        <dbReference type="Pfam" id="PF04073"/>
    </source>
</evidence>
<keyword evidence="3" id="KW-1185">Reference proteome</keyword>
<dbReference type="RefSeq" id="WP_241053959.1">
    <property type="nucleotide sequence ID" value="NZ_JAKZBV010000001.1"/>
</dbReference>
<evidence type="ECO:0000313" key="2">
    <source>
        <dbReference type="EMBL" id="MCH6470459.1"/>
    </source>
</evidence>
<comment type="caution">
    <text evidence="2">The sequence shown here is derived from an EMBL/GenBank/DDBJ whole genome shotgun (WGS) entry which is preliminary data.</text>
</comment>
<dbReference type="CDD" id="cd04333">
    <property type="entry name" value="ProX_deacylase"/>
    <property type="match status" value="1"/>
</dbReference>
<dbReference type="Pfam" id="PF04073">
    <property type="entry name" value="tRNA_edit"/>
    <property type="match status" value="1"/>
</dbReference>
<sequence length="167" mass="17563">MTSGVPVTTEPGRDRAAVDRVRRALLSAGLTETVRTLDAEVPTAAAAARALGCELGAIANSLVFEFDGEPLLILASGAARVDTGLVGDHLGGGKIRRASPDFVLAHTGQRVGGVAPVGHPKKLRTVIDLHLRRYPLVWAGAGDHRSMLSITYSDLARVTDAQPLEVR</sequence>
<dbReference type="InterPro" id="IPR007214">
    <property type="entry name" value="YbaK/aa-tRNA-synth-assoc-dom"/>
</dbReference>
<dbReference type="Proteomes" id="UP001202922">
    <property type="component" value="Unassembled WGS sequence"/>
</dbReference>
<evidence type="ECO:0000313" key="3">
    <source>
        <dbReference type="Proteomes" id="UP001202922"/>
    </source>
</evidence>
<dbReference type="SUPFAM" id="SSF55826">
    <property type="entry name" value="YbaK/ProRS associated domain"/>
    <property type="match status" value="1"/>
</dbReference>
<feature type="domain" description="YbaK/aminoacyl-tRNA synthetase-associated" evidence="1">
    <location>
        <begin position="40"/>
        <end position="157"/>
    </location>
</feature>
<proteinExistence type="predicted"/>
<name>A0ABS9U198_9MICC</name>
<accession>A0ABS9U198</accession>
<reference evidence="2 3" key="1">
    <citation type="submission" date="2022-03" db="EMBL/GenBank/DDBJ databases">
        <title>Sinomonas sp. isolated from a soil.</title>
        <authorList>
            <person name="Han J."/>
            <person name="Kim D.-U."/>
        </authorList>
    </citation>
    <scope>NUCLEOTIDE SEQUENCE [LARGE SCALE GENOMIC DNA]</scope>
    <source>
        <strain evidence="2 3">5-5</strain>
    </source>
</reference>
<dbReference type="PANTHER" id="PTHR30411">
    <property type="entry name" value="CYTOPLASMIC PROTEIN"/>
    <property type="match status" value="1"/>
</dbReference>
<dbReference type="PANTHER" id="PTHR30411:SF1">
    <property type="entry name" value="CYTOPLASMIC PROTEIN"/>
    <property type="match status" value="1"/>
</dbReference>
<organism evidence="2 3">
    <name type="scientific">Sinomonas terrae</name>
    <dbReference type="NCBI Taxonomy" id="2908838"/>
    <lineage>
        <taxon>Bacteria</taxon>
        <taxon>Bacillati</taxon>
        <taxon>Actinomycetota</taxon>
        <taxon>Actinomycetes</taxon>
        <taxon>Micrococcales</taxon>
        <taxon>Micrococcaceae</taxon>
        <taxon>Sinomonas</taxon>
    </lineage>
</organism>
<dbReference type="Gene3D" id="3.90.960.10">
    <property type="entry name" value="YbaK/aminoacyl-tRNA synthetase-associated domain"/>
    <property type="match status" value="1"/>
</dbReference>
<protein>
    <submittedName>
        <fullName evidence="2">YbaK/EbsC family protein</fullName>
    </submittedName>
</protein>
<gene>
    <name evidence="2" type="ORF">L0M17_10805</name>
</gene>
<dbReference type="InterPro" id="IPR036754">
    <property type="entry name" value="YbaK/aa-tRNA-synt-asso_dom_sf"/>
</dbReference>
<dbReference type="EMBL" id="JAKZBV010000001">
    <property type="protein sequence ID" value="MCH6470459.1"/>
    <property type="molecule type" value="Genomic_DNA"/>
</dbReference>